<dbReference type="Pfam" id="PF00595">
    <property type="entry name" value="PDZ"/>
    <property type="match status" value="1"/>
</dbReference>
<dbReference type="GO" id="GO:0031267">
    <property type="term" value="F:small GTPase binding"/>
    <property type="evidence" value="ECO:0007669"/>
    <property type="project" value="InterPro"/>
</dbReference>
<reference evidence="7" key="1">
    <citation type="submission" date="2022-06" db="EMBL/GenBank/DDBJ databases">
        <authorList>
            <person name="Berger JAMES D."/>
            <person name="Berger JAMES D."/>
        </authorList>
    </citation>
    <scope>NUCLEOTIDE SEQUENCE [LARGE SCALE GENOMIC DNA]</scope>
</reference>
<dbReference type="PROSITE" id="PS50106">
    <property type="entry name" value="PDZ"/>
    <property type="match status" value="1"/>
</dbReference>
<dbReference type="InterPro" id="IPR036034">
    <property type="entry name" value="PDZ_sf"/>
</dbReference>
<dbReference type="WBParaSite" id="SRDH1_72380.1">
    <property type="protein sequence ID" value="SRDH1_72380.1"/>
    <property type="gene ID" value="SRDH1_72380"/>
</dbReference>
<accession>A0AA85G1U8</accession>
<evidence type="ECO:0000313" key="7">
    <source>
        <dbReference type="Proteomes" id="UP000050792"/>
    </source>
</evidence>
<dbReference type="InterPro" id="IPR011011">
    <property type="entry name" value="Znf_FYVE_PHD"/>
</dbReference>
<evidence type="ECO:0000313" key="8">
    <source>
        <dbReference type="WBParaSite" id="SRDH1_72380.1"/>
    </source>
</evidence>
<dbReference type="CDD" id="cd15751">
    <property type="entry name" value="FYVE_BSN_PCLO"/>
    <property type="match status" value="1"/>
</dbReference>
<feature type="compositionally biased region" description="Basic and acidic residues" evidence="3">
    <location>
        <begin position="1081"/>
        <end position="1102"/>
    </location>
</feature>
<dbReference type="InterPro" id="IPR039032">
    <property type="entry name" value="Rim-like"/>
</dbReference>
<dbReference type="GO" id="GO:0006886">
    <property type="term" value="P:intracellular protein transport"/>
    <property type="evidence" value="ECO:0007669"/>
    <property type="project" value="InterPro"/>
</dbReference>
<evidence type="ECO:0000256" key="1">
    <source>
        <dbReference type="ARBA" id="ARBA00023018"/>
    </source>
</evidence>
<dbReference type="SUPFAM" id="SSF57903">
    <property type="entry name" value="FYVE/PHD zinc finger"/>
    <property type="match status" value="1"/>
</dbReference>
<dbReference type="Gene3D" id="3.30.40.10">
    <property type="entry name" value="Zinc/RING finger domain, C3HC4 (zinc finger)"/>
    <property type="match status" value="1"/>
</dbReference>
<reference evidence="8" key="2">
    <citation type="submission" date="2023-11" db="UniProtKB">
        <authorList>
            <consortium name="WormBaseParasite"/>
        </authorList>
    </citation>
    <scope>IDENTIFICATION</scope>
</reference>
<feature type="compositionally biased region" description="Polar residues" evidence="3">
    <location>
        <begin position="2715"/>
        <end position="2726"/>
    </location>
</feature>
<feature type="compositionally biased region" description="Acidic residues" evidence="3">
    <location>
        <begin position="2585"/>
        <end position="2625"/>
    </location>
</feature>
<feature type="compositionally biased region" description="Low complexity" evidence="3">
    <location>
        <begin position="1492"/>
        <end position="1510"/>
    </location>
</feature>
<dbReference type="Gene3D" id="2.30.42.10">
    <property type="match status" value="1"/>
</dbReference>
<sequence length="2972" mass="342384">MGNETSQTLEQQNMNKNDDDVNYKRSQSLQRDLINYPIQNVSDTGISSLLPNSRKSQSQISLNETFKTNDYSQDKSNSKLITDTSTTTEIALLKTVQMELTDDEKERIQQVLARARLIEMNEDKRVTKLQTELKRTEQVVKRRVSLSNQDVTQQVYCCLLCEQTPLPEGQYSEQNWKVCHDCHNTLCPNCVVQIGKNVDSEIFWLCKLCQKKRQLTVSSGSWLQGLPKNNNNKQTKELQKLIQKTHAITRTASYSQYEDLIDQVSLDESTVNSGDQDEHEREEEKEEEEDWKQLTQKDNTQLIKSHQYSILKNIHQRRASEQSSIKNMVKSTHRPYHSIKDDQSVNSEARKVSMRQKFLHGNDAVIHDDDDDVDRDNYKNLTYQNRMHLYFTKQITEQFSVDNDVDDNGYEKDQKFDEESNEFNENDHFKEINLHSNKLSTIVQRSHHEECYEGTNMIDEIQKITSTVIIDEKASETKNFVQSTYTNVPYDDNDQTVVSLCTASPTNILSHHHTDRQQFLPEDYVISSTDYLSTTYNNNINSSQGHSIESNHDIITSNYNENMIESFNFYPINHKDYQFDEDLFKIYQNIQQPSLKQTSNQLSMDQVGLIIPQHNSSNEYNEDIDHQNLLLPINWENNSYHLQMNNQIRRQSCPIITDSVSSPQSSSSSSLSPSSNQVIRQQPNFTTPSSYFEDIHSGEDDDDEEKLIHLYDDQHDSYHPNHEIHSNHLNLFFPYNLNESWDYTEDLRKIDENIYQRTTIPCKTTDLNTTTYDTVTSSIFNENENNIPYTAISTGTTNVSSIENYYIDKTIQPLYKDQDINFNPSMNDLYLNWLNELNSSYNSMNQQDTNSNVNKHEDYVSECSLMSTNSLQGTLVSNLTTTTTTTNSGNNNVESIEQNHLLLKRCPNFENISRLSNNNNNNNIQLTEKSESFYEGLMQLSEIANDEKEDFEMNNDTPTKVWGREFRDRLQISDISTCLPSNLFDDIKPELEIWSNLFNTSEIVVDTAREVSTQLNLLSTLEEDDIIEEGNEWEKKKEDTVKKQEENKKDNEENQIDHVQFDKNDKTLVDSRNHTFITTVENDKQDVRKDNEMNEDNEKHDSTSSNHSSTKPYTTHMENDTELNDPERIPTQLETQIVAEENVISQPFNYEKVSENNVITDEKADHLVFLDNPSLTTYKSNESNHMIMSYQNIKFKCEQNQFLHTSLPIDKMTENFKQREEKLVNTKRDLYHSDIFKSYEHVIPTMNSPTSLDNHYSAYIKCPDNMNEKEGIIHETFYPYHQYEQKQLPNEYNQTHTYLNNKRQEEQQEDYYYPLIQLKKEGSHLELTNNHKEIKKSNSIFLTSFLNSNSNKINSIDQSLNLNHLQYSFNKLNHEKNKTNIKQNNNENLLIINNQSLKSIENSNNLVTFSDTTQNLFTIPHNNTITSVCFSIETQKQQQQQQTYPTQSLSLTKPLYYIHENLLKRAKFILSNSLLINEPDPTDTLLALTEDNNSNNNNNNNNNQSHRSSNINLNQSSIKNYFLSLSCPQSINDQSINDQSINNQLINDNYDTLSESSNLSIHLPITNSIEDEINFNLKKFYTNNKHLWKSLHSQWYIHILKRIIEEAEFTTITEQTIDYDNFPKEYMSSSSSSRGSYFGNQGGRRRRRPHSSAYSYKINSLIDDLPGLYESPNSSSSIIQSGYSYNHRSLHDIYPDRYIKSFNDDDDDNNYRINFKPSSKSNLKYSYDSRPYRSYSEANTSHHHYHHSQKDRSGLASIIRYDRRNKLGLIHHSSNRLKHTKSNDVETVLQQRIIKDPNRNLKSIEFEKSKDSMYPIRLNKNYQDYETSHRIKRSNLRSYTPTYKSFYIPQTKWSNDNSYLEIGSYFSLPLNDYHRKGIKHLQPTLLTNPRYDPPSDEWNKLDHHLTRRIGNLSKSTGHLSHLDDLNKFSNCTSMQTLRARLAAAHSEFNLDQHENISDSFESRKFNNNNKFGSLDYQTDSNDFTTRQLRQQVEQHHRRLLKSLMSDEPYESSWPSSFSNFDLQGYLNSYCDESEMRPTTLISSTLAPPIFSTASTRFPLSNEQGKLDETIMEPINYLSTTDQQFLPIPNMLTTSNLNSTTPVVLPNQVPISNNLADNIMNNTIINQPTSVSLNEQIPVSNNTLVDLINNPDFIQALTYNPELINQINSMCLDLAPADLNQVTLAAVAGAIAATAVAGSGMLDSNTTTDNNNNNNVITCQSTNEQIINNLLQNTITSDQMTNYLNTGNFISNNNTTDLINNVSSINSTYLNTMNLSNSQIISDINNNNSNIPKMNTSLTDGNSSLDNINPESIDILIEQVRKLLNEQNKFDLINPITSINNNNINDNNNNTTITTTVNSSNNSMPLNNSLISSLPSSIHQTSQSIMIEDKIQNPVDIYCNNYQKSLRSIHNQSINEVNKQQYNQISNETMDNWHGLSEDEWNYKIYKDNTKNPNSWIDSNTTWPSFNPVTSNKPRSLIQSTKCTYDFPTKRLLLMRESRDRYQRGGGIGMRIVGGHIRSDGNLGAFVEEIYPSGPADQLHGEIKEGDEILEWNSIPLVGKTFEEVQAIISQVSEETELLVRADYTQGDDEDDEGEDDGEEIEEEEDDEDEEYDEEYLDDDDDDEDATSLMKTCGSGSTGNSGQTNRTHALCHHHAAQHALMSQSKGPPICPHIRQHYLSMPTSDHRSVSQVPHSSHKLHSKNEQQIQEEDIEESGLTMNNNTMNWIGSDSPKKSINQSSSSTVQDSKYTKQSNISDTDKINNSRRSSKGGRLNGPRGSRSSNNEKNDDTIEYGEIELILTFDDYDQSLTVHVARARNLPAMDLNGLADPFVKVRLHPDPTEDPDFNRQTKYMPNTLTPEWQQTVVFMNCIKRTLKRRVLEVTVWDFDRLKTNDFMGQTIINLGDKEYLDGKPHWFSLHGLMPVVIPVPKKSVSSSKTSSDSSRQAKSSKDSSSRRSTVNKSPKDQLHSQRTST</sequence>
<feature type="compositionally biased region" description="Basic and acidic residues" evidence="3">
    <location>
        <begin position="1032"/>
        <end position="1062"/>
    </location>
</feature>
<feature type="compositionally biased region" description="Acidic residues" evidence="3">
    <location>
        <begin position="275"/>
        <end position="290"/>
    </location>
</feature>
<dbReference type="GO" id="GO:2000300">
    <property type="term" value="P:regulation of synaptic vesicle exocytosis"/>
    <property type="evidence" value="ECO:0007669"/>
    <property type="project" value="TreeGrafter"/>
</dbReference>
<dbReference type="Gene3D" id="2.60.40.150">
    <property type="entry name" value="C2 domain"/>
    <property type="match status" value="1"/>
</dbReference>
<dbReference type="Proteomes" id="UP000050792">
    <property type="component" value="Unassembled WGS sequence"/>
</dbReference>
<feature type="domain" description="C2" evidence="4">
    <location>
        <begin position="2790"/>
        <end position="2914"/>
    </location>
</feature>
<evidence type="ECO:0000256" key="3">
    <source>
        <dbReference type="SAM" id="MobiDB-lite"/>
    </source>
</evidence>
<feature type="region of interest" description="Disordered" evidence="3">
    <location>
        <begin position="1626"/>
        <end position="1651"/>
    </location>
</feature>
<dbReference type="InterPro" id="IPR013083">
    <property type="entry name" value="Znf_RING/FYVE/PHD"/>
</dbReference>
<dbReference type="GO" id="GO:0048791">
    <property type="term" value="P:calcium ion-regulated exocytosis of neurotransmitter"/>
    <property type="evidence" value="ECO:0007669"/>
    <property type="project" value="TreeGrafter"/>
</dbReference>
<comment type="subcellular location">
    <subcellularLocation>
        <location evidence="2">Synapse</location>
    </subcellularLocation>
</comment>
<dbReference type="PANTHER" id="PTHR12157:SF25">
    <property type="entry name" value="REGULATING SYNAPTIC MEMBRANE EXOCYTOSIS PROTEIN 3"/>
    <property type="match status" value="1"/>
</dbReference>
<feature type="compositionally biased region" description="Polar residues" evidence="3">
    <location>
        <begin position="1103"/>
        <end position="1113"/>
    </location>
</feature>
<dbReference type="GO" id="GO:0042391">
    <property type="term" value="P:regulation of membrane potential"/>
    <property type="evidence" value="ECO:0007669"/>
    <property type="project" value="TreeGrafter"/>
</dbReference>
<dbReference type="Pfam" id="PF02318">
    <property type="entry name" value="FYVE_2"/>
    <property type="match status" value="1"/>
</dbReference>
<feature type="region of interest" description="Disordered" evidence="3">
    <location>
        <begin position="657"/>
        <end position="699"/>
    </location>
</feature>
<feature type="region of interest" description="Disordered" evidence="3">
    <location>
        <begin position="2580"/>
        <end position="2645"/>
    </location>
</feature>
<dbReference type="GO" id="GO:0050806">
    <property type="term" value="P:positive regulation of synaptic transmission"/>
    <property type="evidence" value="ECO:0007669"/>
    <property type="project" value="TreeGrafter"/>
</dbReference>
<dbReference type="GO" id="GO:0048167">
    <property type="term" value="P:regulation of synaptic plasticity"/>
    <property type="evidence" value="ECO:0007669"/>
    <property type="project" value="TreeGrafter"/>
</dbReference>
<evidence type="ECO:0000259" key="4">
    <source>
        <dbReference type="PROSITE" id="PS50004"/>
    </source>
</evidence>
<dbReference type="GO" id="GO:0048788">
    <property type="term" value="C:cytoskeleton of presynaptic active zone"/>
    <property type="evidence" value="ECO:0007669"/>
    <property type="project" value="TreeGrafter"/>
</dbReference>
<dbReference type="SUPFAM" id="SSF50156">
    <property type="entry name" value="PDZ domain-like"/>
    <property type="match status" value="1"/>
</dbReference>
<feature type="compositionally biased region" description="Low complexity" evidence="3">
    <location>
        <begin position="659"/>
        <end position="675"/>
    </location>
</feature>
<feature type="domain" description="RabBD" evidence="6">
    <location>
        <begin position="94"/>
        <end position="226"/>
    </location>
</feature>
<dbReference type="InterPro" id="IPR010911">
    <property type="entry name" value="Rab_BD"/>
</dbReference>
<feature type="compositionally biased region" description="Low complexity" evidence="3">
    <location>
        <begin position="2732"/>
        <end position="2745"/>
    </location>
</feature>
<dbReference type="InterPro" id="IPR041282">
    <property type="entry name" value="FYVE_2"/>
</dbReference>
<dbReference type="SMART" id="SM00228">
    <property type="entry name" value="PDZ"/>
    <property type="match status" value="1"/>
</dbReference>
<dbReference type="GO" id="GO:0042734">
    <property type="term" value="C:presynaptic membrane"/>
    <property type="evidence" value="ECO:0007669"/>
    <property type="project" value="TreeGrafter"/>
</dbReference>
<feature type="region of interest" description="Disordered" evidence="3">
    <location>
        <begin position="1"/>
        <end position="22"/>
    </location>
</feature>
<feature type="region of interest" description="Disordered" evidence="3">
    <location>
        <begin position="2928"/>
        <end position="2972"/>
    </location>
</feature>
<dbReference type="PROSITE" id="PS50004">
    <property type="entry name" value="C2"/>
    <property type="match status" value="1"/>
</dbReference>
<evidence type="ECO:0000259" key="6">
    <source>
        <dbReference type="PROSITE" id="PS50916"/>
    </source>
</evidence>
<feature type="region of interest" description="Disordered" evidence="3">
    <location>
        <begin position="1489"/>
        <end position="1510"/>
    </location>
</feature>
<feature type="region of interest" description="Disordered" evidence="3">
    <location>
        <begin position="2681"/>
        <end position="2786"/>
    </location>
</feature>
<feature type="compositionally biased region" description="Polar residues" evidence="3">
    <location>
        <begin position="1"/>
        <end position="15"/>
    </location>
</feature>
<keyword evidence="7" id="KW-1185">Reference proteome</keyword>
<name>A0AA85G1U8_9TREM</name>
<dbReference type="InterPro" id="IPR000008">
    <property type="entry name" value="C2_dom"/>
</dbReference>
<feature type="domain" description="PDZ" evidence="5">
    <location>
        <begin position="2490"/>
        <end position="2583"/>
    </location>
</feature>
<feature type="compositionally biased region" description="Low complexity" evidence="3">
    <location>
        <begin position="2631"/>
        <end position="2645"/>
    </location>
</feature>
<dbReference type="SUPFAM" id="SSF49562">
    <property type="entry name" value="C2 domain (Calcium/lipid-binding domain, CaLB)"/>
    <property type="match status" value="1"/>
</dbReference>
<organism evidence="7 8">
    <name type="scientific">Schistosoma rodhaini</name>
    <dbReference type="NCBI Taxonomy" id="6188"/>
    <lineage>
        <taxon>Eukaryota</taxon>
        <taxon>Metazoa</taxon>
        <taxon>Spiralia</taxon>
        <taxon>Lophotrochozoa</taxon>
        <taxon>Platyhelminthes</taxon>
        <taxon>Trematoda</taxon>
        <taxon>Digenea</taxon>
        <taxon>Strigeidida</taxon>
        <taxon>Schistosomatoidea</taxon>
        <taxon>Schistosomatidae</taxon>
        <taxon>Schistosoma</taxon>
    </lineage>
</organism>
<feature type="compositionally biased region" description="Polar residues" evidence="3">
    <location>
        <begin position="676"/>
        <end position="690"/>
    </location>
</feature>
<evidence type="ECO:0000256" key="2">
    <source>
        <dbReference type="ARBA" id="ARBA00034103"/>
    </source>
</evidence>
<feature type="region of interest" description="Disordered" evidence="3">
    <location>
        <begin position="267"/>
        <end position="298"/>
    </location>
</feature>
<evidence type="ECO:0008006" key="9">
    <source>
        <dbReference type="Google" id="ProtNLM"/>
    </source>
</evidence>
<feature type="region of interest" description="Disordered" evidence="3">
    <location>
        <begin position="1030"/>
        <end position="1062"/>
    </location>
</feature>
<dbReference type="PANTHER" id="PTHR12157">
    <property type="entry name" value="REGULATING SYNAPTIC MEMBRANE EXOCYTOSIS PROTEIN"/>
    <property type="match status" value="1"/>
</dbReference>
<feature type="compositionally biased region" description="Low complexity" evidence="3">
    <location>
        <begin position="2928"/>
        <end position="2944"/>
    </location>
</feature>
<dbReference type="PROSITE" id="PS50916">
    <property type="entry name" value="RABBD"/>
    <property type="match status" value="1"/>
</dbReference>
<dbReference type="GO" id="GO:0044325">
    <property type="term" value="F:transmembrane transporter binding"/>
    <property type="evidence" value="ECO:0007669"/>
    <property type="project" value="TreeGrafter"/>
</dbReference>
<dbReference type="CDD" id="cd04031">
    <property type="entry name" value="C2A_RIM1alpha"/>
    <property type="match status" value="1"/>
</dbReference>
<proteinExistence type="predicted"/>
<dbReference type="SMART" id="SM00239">
    <property type="entry name" value="C2"/>
    <property type="match status" value="1"/>
</dbReference>
<dbReference type="InterPro" id="IPR035892">
    <property type="entry name" value="C2_domain_sf"/>
</dbReference>
<dbReference type="CDD" id="cd06714">
    <property type="entry name" value="PDZ_RIM-like"/>
    <property type="match status" value="1"/>
</dbReference>
<dbReference type="InterPro" id="IPR001478">
    <property type="entry name" value="PDZ"/>
</dbReference>
<dbReference type="Pfam" id="PF00168">
    <property type="entry name" value="C2"/>
    <property type="match status" value="1"/>
</dbReference>
<evidence type="ECO:0000259" key="5">
    <source>
        <dbReference type="PROSITE" id="PS50106"/>
    </source>
</evidence>
<protein>
    <recommendedName>
        <fullName evidence="9">FYVE-type zinc finger domain-containing protein</fullName>
    </recommendedName>
</protein>
<feature type="region of interest" description="Disordered" evidence="3">
    <location>
        <begin position="1080"/>
        <end position="1124"/>
    </location>
</feature>
<keyword evidence="1" id="KW-0770">Synapse</keyword>